<accession>A0A0E9SQS5</accession>
<reference evidence="1" key="2">
    <citation type="journal article" date="2015" name="Fish Shellfish Immunol.">
        <title>Early steps in the European eel (Anguilla anguilla)-Vibrio vulnificus interaction in the gills: Role of the RtxA13 toxin.</title>
        <authorList>
            <person name="Callol A."/>
            <person name="Pajuelo D."/>
            <person name="Ebbesson L."/>
            <person name="Teles M."/>
            <person name="MacKenzie S."/>
            <person name="Amaro C."/>
        </authorList>
    </citation>
    <scope>NUCLEOTIDE SEQUENCE</scope>
</reference>
<dbReference type="EMBL" id="GBXM01064980">
    <property type="protein sequence ID" value="JAH43597.1"/>
    <property type="molecule type" value="Transcribed_RNA"/>
</dbReference>
<name>A0A0E9SQS5_ANGAN</name>
<organism evidence="1">
    <name type="scientific">Anguilla anguilla</name>
    <name type="common">European freshwater eel</name>
    <name type="synonym">Muraena anguilla</name>
    <dbReference type="NCBI Taxonomy" id="7936"/>
    <lineage>
        <taxon>Eukaryota</taxon>
        <taxon>Metazoa</taxon>
        <taxon>Chordata</taxon>
        <taxon>Craniata</taxon>
        <taxon>Vertebrata</taxon>
        <taxon>Euteleostomi</taxon>
        <taxon>Actinopterygii</taxon>
        <taxon>Neopterygii</taxon>
        <taxon>Teleostei</taxon>
        <taxon>Anguilliformes</taxon>
        <taxon>Anguillidae</taxon>
        <taxon>Anguilla</taxon>
    </lineage>
</organism>
<proteinExistence type="predicted"/>
<dbReference type="AlphaFoldDB" id="A0A0E9SQS5"/>
<protein>
    <submittedName>
        <fullName evidence="1">Uncharacterized protein</fullName>
    </submittedName>
</protein>
<sequence>MSSLMVLQSIQLSETSPTVGAVVWAFPCMSSLVFRQST</sequence>
<reference evidence="1" key="1">
    <citation type="submission" date="2014-11" db="EMBL/GenBank/DDBJ databases">
        <authorList>
            <person name="Amaro Gonzalez C."/>
        </authorList>
    </citation>
    <scope>NUCLEOTIDE SEQUENCE</scope>
</reference>
<evidence type="ECO:0000313" key="1">
    <source>
        <dbReference type="EMBL" id="JAH43597.1"/>
    </source>
</evidence>